<reference evidence="2 3" key="1">
    <citation type="submission" date="2014-01" db="EMBL/GenBank/DDBJ databases">
        <title>Plasmidome dynamics in the species complex Clostridium novyi sensu lato converts strains of independent lineages into distinctly different pathogens.</title>
        <authorList>
            <person name="Skarin H."/>
            <person name="Segerman B."/>
        </authorList>
    </citation>
    <scope>NUCLEOTIDE SEQUENCE [LARGE SCALE GENOMIC DNA]</scope>
    <source>
        <strain evidence="2 3">4552</strain>
    </source>
</reference>
<name>A0A0A0I7X7_CLONO</name>
<dbReference type="Pfam" id="PF16258">
    <property type="entry name" value="DUF4912"/>
    <property type="match status" value="1"/>
</dbReference>
<proteinExistence type="predicted"/>
<feature type="compositionally biased region" description="Polar residues" evidence="1">
    <location>
        <begin position="147"/>
        <end position="158"/>
    </location>
</feature>
<evidence type="ECO:0008006" key="4">
    <source>
        <dbReference type="Google" id="ProtNLM"/>
    </source>
</evidence>
<evidence type="ECO:0000313" key="2">
    <source>
        <dbReference type="EMBL" id="KGM96401.1"/>
    </source>
</evidence>
<dbReference type="AlphaFoldDB" id="A0A0A0I7X7"/>
<feature type="region of interest" description="Disordered" evidence="1">
    <location>
        <begin position="139"/>
        <end position="158"/>
    </location>
</feature>
<accession>A0A0A0I7X7</accession>
<gene>
    <name evidence="2" type="ORF">Z968_06595</name>
</gene>
<organism evidence="2 3">
    <name type="scientific">Clostridium novyi A str. 4552</name>
    <dbReference type="NCBI Taxonomy" id="1444289"/>
    <lineage>
        <taxon>Bacteria</taxon>
        <taxon>Bacillati</taxon>
        <taxon>Bacillota</taxon>
        <taxon>Clostridia</taxon>
        <taxon>Eubacteriales</taxon>
        <taxon>Clostridiaceae</taxon>
        <taxon>Clostridium</taxon>
    </lineage>
</organism>
<sequence>MVQSSHKVFCYYTISPMTIKDFQDIYGEDSWKNSKPVLKVYEVEEGIAKELEMIYLDVFADNWYINLTKPNIYVFVKLGRLLPNDKFVSIAMSNTVITPRDSESHNKDICYIDVSKDYDQNTSEVVPVYNNEYEYKNRRNEPKPYPFNSSKKNTNIIH</sequence>
<dbReference type="EMBL" id="JENJ01000023">
    <property type="protein sequence ID" value="KGM96401.1"/>
    <property type="molecule type" value="Genomic_DNA"/>
</dbReference>
<comment type="caution">
    <text evidence="2">The sequence shown here is derived from an EMBL/GenBank/DDBJ whole genome shotgun (WGS) entry which is preliminary data.</text>
</comment>
<dbReference type="InterPro" id="IPR032585">
    <property type="entry name" value="DUF4912"/>
</dbReference>
<dbReference type="OrthoDB" id="9812700at2"/>
<evidence type="ECO:0000313" key="3">
    <source>
        <dbReference type="Proteomes" id="UP000030012"/>
    </source>
</evidence>
<dbReference type="Proteomes" id="UP000030012">
    <property type="component" value="Unassembled WGS sequence"/>
</dbReference>
<evidence type="ECO:0000256" key="1">
    <source>
        <dbReference type="SAM" id="MobiDB-lite"/>
    </source>
</evidence>
<protein>
    <recommendedName>
        <fullName evidence="4">DUF4912 domain-containing protein</fullName>
    </recommendedName>
</protein>